<evidence type="ECO:0000256" key="4">
    <source>
        <dbReference type="ARBA" id="ARBA00023002"/>
    </source>
</evidence>
<evidence type="ECO:0000256" key="2">
    <source>
        <dbReference type="ARBA" id="ARBA00022617"/>
    </source>
</evidence>
<keyword evidence="5 7" id="KW-0408">Iron</keyword>
<dbReference type="InterPro" id="IPR017972">
    <property type="entry name" value="Cyt_P450_CS"/>
</dbReference>
<comment type="caution">
    <text evidence="8">The sequence shown here is derived from an EMBL/GenBank/DDBJ whole genome shotgun (WGS) entry which is preliminary data.</text>
</comment>
<keyword evidence="4 7" id="KW-0560">Oxidoreductase</keyword>
<dbReference type="Proteomes" id="UP000540698">
    <property type="component" value="Unassembled WGS sequence"/>
</dbReference>
<evidence type="ECO:0000256" key="3">
    <source>
        <dbReference type="ARBA" id="ARBA00022723"/>
    </source>
</evidence>
<dbReference type="PANTHER" id="PTHR46696">
    <property type="entry name" value="P450, PUTATIVE (EUROFUNG)-RELATED"/>
    <property type="match status" value="1"/>
</dbReference>
<dbReference type="AlphaFoldDB" id="A0A7X6L186"/>
<evidence type="ECO:0000256" key="5">
    <source>
        <dbReference type="ARBA" id="ARBA00023004"/>
    </source>
</evidence>
<evidence type="ECO:0000313" key="9">
    <source>
        <dbReference type="Proteomes" id="UP000540698"/>
    </source>
</evidence>
<dbReference type="GO" id="GO:0004497">
    <property type="term" value="F:monooxygenase activity"/>
    <property type="evidence" value="ECO:0007669"/>
    <property type="project" value="UniProtKB-KW"/>
</dbReference>
<dbReference type="EMBL" id="JAAXOS010000003">
    <property type="protein sequence ID" value="NKY25980.1"/>
    <property type="molecule type" value="Genomic_DNA"/>
</dbReference>
<dbReference type="GO" id="GO:0016705">
    <property type="term" value="F:oxidoreductase activity, acting on paired donors, with incorporation or reduction of molecular oxygen"/>
    <property type="evidence" value="ECO:0007669"/>
    <property type="project" value="InterPro"/>
</dbReference>
<keyword evidence="6 7" id="KW-0503">Monooxygenase</keyword>
<accession>A0A7X6L186</accession>
<dbReference type="GO" id="GO:0005506">
    <property type="term" value="F:iron ion binding"/>
    <property type="evidence" value="ECO:0007669"/>
    <property type="project" value="InterPro"/>
</dbReference>
<comment type="similarity">
    <text evidence="1 7">Belongs to the cytochrome P450 family.</text>
</comment>
<organism evidence="8 9">
    <name type="scientific">Nocardia gamkensis</name>
    <dbReference type="NCBI Taxonomy" id="352869"/>
    <lineage>
        <taxon>Bacteria</taxon>
        <taxon>Bacillati</taxon>
        <taxon>Actinomycetota</taxon>
        <taxon>Actinomycetes</taxon>
        <taxon>Mycobacteriales</taxon>
        <taxon>Nocardiaceae</taxon>
        <taxon>Nocardia</taxon>
    </lineage>
</organism>
<evidence type="ECO:0000256" key="6">
    <source>
        <dbReference type="ARBA" id="ARBA00023033"/>
    </source>
</evidence>
<dbReference type="RefSeq" id="WP_062974393.1">
    <property type="nucleotide sequence ID" value="NZ_JAAXOS010000003.1"/>
</dbReference>
<evidence type="ECO:0000313" key="8">
    <source>
        <dbReference type="EMBL" id="NKY25980.1"/>
    </source>
</evidence>
<dbReference type="InterPro" id="IPR001128">
    <property type="entry name" value="Cyt_P450"/>
</dbReference>
<protein>
    <submittedName>
        <fullName evidence="8">Cytochrome P450</fullName>
    </submittedName>
</protein>
<dbReference type="GO" id="GO:0020037">
    <property type="term" value="F:heme binding"/>
    <property type="evidence" value="ECO:0007669"/>
    <property type="project" value="InterPro"/>
</dbReference>
<name>A0A7X6L186_9NOCA</name>
<dbReference type="PROSITE" id="PS00086">
    <property type="entry name" value="CYTOCHROME_P450"/>
    <property type="match status" value="1"/>
</dbReference>
<dbReference type="Pfam" id="PF00067">
    <property type="entry name" value="p450"/>
    <property type="match status" value="1"/>
</dbReference>
<sequence length="403" mass="44273">MTHALDTVRVDLDGIANIAPPLMIEPLPQRSTGGLSQVKLPSGHTAVHVTAYRDVHAVLTDLSFARAETNVEDGPSFLPTIMPTEMLLNLDHPGHGRLKGFVASAYSAATMARRAPAVHRVLDDALAELREQHERGSADLVRALLDPVTIGVNVDYLGIPTADIGYFRHLSRAMQLGDGSDVDKLLGEFWTLYHYIEDLVARRRELRPGLILDLLAARDSVSPPVTDGEYAAILLGSLVGGDQNILSVITKIAYVTLARPELWQYLVDNPDSIPAAVEEFLRLLPLGRISTFPRVTTRELTLSQGTLYPGDIVYADAHSANRDPEVYPDPAVIDPARNGKRHLQFGYGMHHCMGAAMARMEITEVLRRLVTELPTLQLAVPEGRIPWETGILVHRPTSLPVTW</sequence>
<dbReference type="PRINTS" id="PR00359">
    <property type="entry name" value="BP450"/>
</dbReference>
<reference evidence="8 9" key="1">
    <citation type="submission" date="2020-04" db="EMBL/GenBank/DDBJ databases">
        <title>MicrobeNet Type strains.</title>
        <authorList>
            <person name="Nicholson A.C."/>
        </authorList>
    </citation>
    <scope>NUCLEOTIDE SEQUENCE [LARGE SCALE GENOMIC DNA]</scope>
    <source>
        <strain evidence="8 9">DSM 44956</strain>
    </source>
</reference>
<dbReference type="PANTHER" id="PTHR46696:SF1">
    <property type="entry name" value="CYTOCHROME P450 YJIB-RELATED"/>
    <property type="match status" value="1"/>
</dbReference>
<gene>
    <name evidence="8" type="ORF">HGB38_07070</name>
</gene>
<keyword evidence="3 7" id="KW-0479">Metal-binding</keyword>
<dbReference type="SUPFAM" id="SSF48264">
    <property type="entry name" value="Cytochrome P450"/>
    <property type="match status" value="1"/>
</dbReference>
<dbReference type="InterPro" id="IPR002397">
    <property type="entry name" value="Cyt_P450_B"/>
</dbReference>
<dbReference type="InterPro" id="IPR036396">
    <property type="entry name" value="Cyt_P450_sf"/>
</dbReference>
<dbReference type="Gene3D" id="1.10.630.10">
    <property type="entry name" value="Cytochrome P450"/>
    <property type="match status" value="1"/>
</dbReference>
<keyword evidence="9" id="KW-1185">Reference proteome</keyword>
<evidence type="ECO:0000256" key="7">
    <source>
        <dbReference type="RuleBase" id="RU000461"/>
    </source>
</evidence>
<evidence type="ECO:0000256" key="1">
    <source>
        <dbReference type="ARBA" id="ARBA00010617"/>
    </source>
</evidence>
<proteinExistence type="inferred from homology"/>
<keyword evidence="2 7" id="KW-0349">Heme</keyword>